<dbReference type="SUPFAM" id="SSF55331">
    <property type="entry name" value="Tautomerase/MIF"/>
    <property type="match status" value="1"/>
</dbReference>
<protein>
    <recommendedName>
        <fullName evidence="12">L-dopachrome isomerase</fullName>
        <ecNumber evidence="9">5.3.2.1</ecNumber>
        <ecNumber evidence="8">5.3.3.12</ecNumber>
    </recommendedName>
    <alternativeName>
        <fullName evidence="10">L-dopachrome tautomerase</fullName>
    </alternativeName>
    <alternativeName>
        <fullName evidence="11">Phenylpyruvate tautomerase</fullName>
    </alternativeName>
</protein>
<proteinExistence type="inferred from homology"/>
<keyword evidence="3" id="KW-0202">Cytokine</keyword>
<sequence>MPTLEIKTNAPISDVNAFASQFSQEAARILEKPEAVFSILVTPVPTMLFAGTPDPTFSMSVTCLDTLSPEKNIVYSKELFAFVEKALGIQNNRGYITFLDPGRPNLGLHSTTFASMFGDS</sequence>
<reference evidence="14" key="1">
    <citation type="journal article" date="2017" name="Nat. Ecol. Evol.">
        <title>Genome expansion and lineage-specific genetic innovations in the forest pathogenic fungi Armillaria.</title>
        <authorList>
            <person name="Sipos G."/>
            <person name="Prasanna A.N."/>
            <person name="Walter M.C."/>
            <person name="O'Connor E."/>
            <person name="Balint B."/>
            <person name="Krizsan K."/>
            <person name="Kiss B."/>
            <person name="Hess J."/>
            <person name="Varga T."/>
            <person name="Slot J."/>
            <person name="Riley R."/>
            <person name="Boka B."/>
            <person name="Rigling D."/>
            <person name="Barry K."/>
            <person name="Lee J."/>
            <person name="Mihaltcheva S."/>
            <person name="LaButti K."/>
            <person name="Lipzen A."/>
            <person name="Waldron R."/>
            <person name="Moloney N.M."/>
            <person name="Sperisen C."/>
            <person name="Kredics L."/>
            <person name="Vagvoelgyi C."/>
            <person name="Patrignani A."/>
            <person name="Fitzpatrick D."/>
            <person name="Nagy I."/>
            <person name="Doyle S."/>
            <person name="Anderson J.B."/>
            <person name="Grigoriev I.V."/>
            <person name="Gueldener U."/>
            <person name="Muensterkoetter M."/>
            <person name="Nagy L.G."/>
        </authorList>
    </citation>
    <scope>NUCLEOTIDE SEQUENCE [LARGE SCALE GENOMIC DNA]</scope>
    <source>
        <strain evidence="14">C18/9</strain>
    </source>
</reference>
<dbReference type="EMBL" id="FUEG01000005">
    <property type="protein sequence ID" value="SJL04716.1"/>
    <property type="molecule type" value="Genomic_DNA"/>
</dbReference>
<dbReference type="GO" id="GO:0004167">
    <property type="term" value="F:dopachrome isomerase activity"/>
    <property type="evidence" value="ECO:0007669"/>
    <property type="project" value="UniProtKB-EC"/>
</dbReference>
<organism evidence="13 14">
    <name type="scientific">Armillaria ostoyae</name>
    <name type="common">Armillaria root rot fungus</name>
    <dbReference type="NCBI Taxonomy" id="47428"/>
    <lineage>
        <taxon>Eukaryota</taxon>
        <taxon>Fungi</taxon>
        <taxon>Dikarya</taxon>
        <taxon>Basidiomycota</taxon>
        <taxon>Agaricomycotina</taxon>
        <taxon>Agaricomycetes</taxon>
        <taxon>Agaricomycetidae</taxon>
        <taxon>Agaricales</taxon>
        <taxon>Marasmiineae</taxon>
        <taxon>Physalacriaceae</taxon>
        <taxon>Armillaria</taxon>
    </lineage>
</organism>
<evidence type="ECO:0000256" key="8">
    <source>
        <dbReference type="ARBA" id="ARBA00038932"/>
    </source>
</evidence>
<comment type="similarity">
    <text evidence="2">Belongs to the MIF family.</text>
</comment>
<evidence type="ECO:0000256" key="11">
    <source>
        <dbReference type="ARBA" id="ARBA00041912"/>
    </source>
</evidence>
<comment type="subcellular location">
    <subcellularLocation>
        <location evidence="1">Secreted</location>
    </subcellularLocation>
</comment>
<evidence type="ECO:0000313" key="14">
    <source>
        <dbReference type="Proteomes" id="UP000219338"/>
    </source>
</evidence>
<comment type="catalytic activity">
    <reaction evidence="6">
        <text>3-phenylpyruvate = enol-phenylpyruvate</text>
        <dbReference type="Rhea" id="RHEA:17097"/>
        <dbReference type="ChEBI" id="CHEBI:16815"/>
        <dbReference type="ChEBI" id="CHEBI:18005"/>
        <dbReference type="EC" id="5.3.2.1"/>
    </reaction>
</comment>
<gene>
    <name evidence="13" type="ORF">ARMOST_08086</name>
</gene>
<comment type="catalytic activity">
    <reaction evidence="7">
        <text>L-dopachrome = 5,6-dihydroxyindole-2-carboxylate</text>
        <dbReference type="Rhea" id="RHEA:13041"/>
        <dbReference type="ChEBI" id="CHEBI:16875"/>
        <dbReference type="ChEBI" id="CHEBI:57509"/>
        <dbReference type="EC" id="5.3.3.12"/>
    </reaction>
</comment>
<dbReference type="AlphaFoldDB" id="A0A284R7M1"/>
<evidence type="ECO:0000256" key="4">
    <source>
        <dbReference type="ARBA" id="ARBA00022525"/>
    </source>
</evidence>
<evidence type="ECO:0000256" key="5">
    <source>
        <dbReference type="ARBA" id="ARBA00023235"/>
    </source>
</evidence>
<evidence type="ECO:0000256" key="9">
    <source>
        <dbReference type="ARBA" id="ARBA00039086"/>
    </source>
</evidence>
<dbReference type="Proteomes" id="UP000219338">
    <property type="component" value="Unassembled WGS sequence"/>
</dbReference>
<dbReference type="OMA" id="DNDRNSK"/>
<dbReference type="PANTHER" id="PTHR11954:SF6">
    <property type="entry name" value="MACROPHAGE MIGRATION INHIBITORY FACTOR"/>
    <property type="match status" value="1"/>
</dbReference>
<dbReference type="Gene3D" id="3.30.429.10">
    <property type="entry name" value="Macrophage Migration Inhibitory Factor"/>
    <property type="match status" value="1"/>
</dbReference>
<evidence type="ECO:0000256" key="1">
    <source>
        <dbReference type="ARBA" id="ARBA00004613"/>
    </source>
</evidence>
<dbReference type="EC" id="5.3.2.1" evidence="9"/>
<dbReference type="InterPro" id="IPR014347">
    <property type="entry name" value="Tautomerase/MIF_sf"/>
</dbReference>
<dbReference type="EC" id="5.3.3.12" evidence="8"/>
<evidence type="ECO:0000313" key="13">
    <source>
        <dbReference type="EMBL" id="SJL04716.1"/>
    </source>
</evidence>
<keyword evidence="4" id="KW-0964">Secreted</keyword>
<keyword evidence="14" id="KW-1185">Reference proteome</keyword>
<keyword evidence="5" id="KW-0413">Isomerase</keyword>
<dbReference type="Pfam" id="PF01187">
    <property type="entry name" value="MIF"/>
    <property type="match status" value="1"/>
</dbReference>
<dbReference type="GO" id="GO:0005615">
    <property type="term" value="C:extracellular space"/>
    <property type="evidence" value="ECO:0007669"/>
    <property type="project" value="UniProtKB-KW"/>
</dbReference>
<dbReference type="GO" id="GO:0050178">
    <property type="term" value="F:phenylpyruvate tautomerase activity"/>
    <property type="evidence" value="ECO:0007669"/>
    <property type="project" value="UniProtKB-EC"/>
</dbReference>
<dbReference type="STRING" id="47428.A0A284R7M1"/>
<evidence type="ECO:0000256" key="6">
    <source>
        <dbReference type="ARBA" id="ARBA00036735"/>
    </source>
</evidence>
<dbReference type="PANTHER" id="PTHR11954">
    <property type="entry name" value="D-DOPACHROME DECARBOXYLASE"/>
    <property type="match status" value="1"/>
</dbReference>
<dbReference type="OrthoDB" id="255819at2759"/>
<evidence type="ECO:0000256" key="7">
    <source>
        <dbReference type="ARBA" id="ARBA00036823"/>
    </source>
</evidence>
<evidence type="ECO:0000256" key="2">
    <source>
        <dbReference type="ARBA" id="ARBA00005851"/>
    </source>
</evidence>
<dbReference type="InterPro" id="IPR001398">
    <property type="entry name" value="Macrophage_inhib_fac"/>
</dbReference>
<name>A0A284R7M1_ARMOS</name>
<accession>A0A284R7M1</accession>
<evidence type="ECO:0000256" key="10">
    <source>
        <dbReference type="ARBA" id="ARBA00041631"/>
    </source>
</evidence>
<evidence type="ECO:0000256" key="3">
    <source>
        <dbReference type="ARBA" id="ARBA00022514"/>
    </source>
</evidence>
<evidence type="ECO:0000256" key="12">
    <source>
        <dbReference type="ARBA" id="ARBA00042730"/>
    </source>
</evidence>